<dbReference type="InterPro" id="IPR038920">
    <property type="entry name" value="At3g05675-like"/>
</dbReference>
<dbReference type="OrthoDB" id="671361at2759"/>
<keyword evidence="3" id="KW-0833">Ubl conjugation pathway</keyword>
<evidence type="ECO:0000256" key="1">
    <source>
        <dbReference type="ARBA" id="ARBA00002668"/>
    </source>
</evidence>
<protein>
    <recommendedName>
        <fullName evidence="5">At3g05675-like ankyrin-like domain-containing protein</fullName>
    </recommendedName>
</protein>
<evidence type="ECO:0000313" key="6">
    <source>
        <dbReference type="EMBL" id="RZC44207.1"/>
    </source>
</evidence>
<organism evidence="6 7">
    <name type="scientific">Papaver somniferum</name>
    <name type="common">Opium poppy</name>
    <dbReference type="NCBI Taxonomy" id="3469"/>
    <lineage>
        <taxon>Eukaryota</taxon>
        <taxon>Viridiplantae</taxon>
        <taxon>Streptophyta</taxon>
        <taxon>Embryophyta</taxon>
        <taxon>Tracheophyta</taxon>
        <taxon>Spermatophyta</taxon>
        <taxon>Magnoliopsida</taxon>
        <taxon>Ranunculales</taxon>
        <taxon>Papaveraceae</taxon>
        <taxon>Papaveroideae</taxon>
        <taxon>Papaver</taxon>
    </lineage>
</organism>
<dbReference type="PANTHER" id="PTHR31060">
    <property type="entry name" value="OSJNBA0011J08.25 PROTEIN-RELATED"/>
    <property type="match status" value="1"/>
</dbReference>
<name>A0A4Y7I5L2_PAPSO</name>
<evidence type="ECO:0000259" key="5">
    <source>
        <dbReference type="Pfam" id="PF25553"/>
    </source>
</evidence>
<evidence type="ECO:0000256" key="2">
    <source>
        <dbReference type="ARBA" id="ARBA00004906"/>
    </source>
</evidence>
<dbReference type="OMA" id="IMIDREI"/>
<dbReference type="UniPathway" id="UPA00143"/>
<evidence type="ECO:0000256" key="4">
    <source>
        <dbReference type="SAM" id="MobiDB-lite"/>
    </source>
</evidence>
<evidence type="ECO:0000313" key="7">
    <source>
        <dbReference type="Proteomes" id="UP000316621"/>
    </source>
</evidence>
<accession>A0A4Y7I5L2</accession>
<proteinExistence type="predicted"/>
<dbReference type="AlphaFoldDB" id="A0A4Y7I5L2"/>
<feature type="domain" description="At3g05675-like ankyrin-like" evidence="5">
    <location>
        <begin position="289"/>
        <end position="538"/>
    </location>
</feature>
<dbReference type="Gramene" id="RZC44207">
    <property type="protein sequence ID" value="RZC44207"/>
    <property type="gene ID" value="C5167_037152"/>
</dbReference>
<reference evidence="6 7" key="1">
    <citation type="journal article" date="2018" name="Science">
        <title>The opium poppy genome and morphinan production.</title>
        <authorList>
            <person name="Guo L."/>
            <person name="Winzer T."/>
            <person name="Yang X."/>
            <person name="Li Y."/>
            <person name="Ning Z."/>
            <person name="He Z."/>
            <person name="Teodor R."/>
            <person name="Lu Y."/>
            <person name="Bowser T.A."/>
            <person name="Graham I.A."/>
            <person name="Ye K."/>
        </authorList>
    </citation>
    <scope>NUCLEOTIDE SEQUENCE [LARGE SCALE GENOMIC DNA]</scope>
    <source>
        <strain evidence="7">cv. HN1</strain>
        <tissue evidence="6">Leaves</tissue>
    </source>
</reference>
<dbReference type="GO" id="GO:0016567">
    <property type="term" value="P:protein ubiquitination"/>
    <property type="evidence" value="ECO:0007669"/>
    <property type="project" value="UniProtKB-UniPathway"/>
</dbReference>
<dbReference type="Proteomes" id="UP000316621">
    <property type="component" value="Chromosome 1"/>
</dbReference>
<gene>
    <name evidence="6" type="ORF">C5167_037152</name>
</gene>
<dbReference type="PANTHER" id="PTHR31060:SF33">
    <property type="entry name" value="OS04G0278000 PROTEIN"/>
    <property type="match status" value="1"/>
</dbReference>
<comment type="function">
    <text evidence="1">May act as a substrate-specific adapter of an E3 ubiquitin-protein ligase complex (CUL3-RBX1-BTB) which mediates the ubiquitination and subsequent proteasomal degradation of target proteins.</text>
</comment>
<dbReference type="InterPro" id="IPR058039">
    <property type="entry name" value="At3g05675-like_ankyrin"/>
</dbReference>
<evidence type="ECO:0000256" key="3">
    <source>
        <dbReference type="ARBA" id="ARBA00022786"/>
    </source>
</evidence>
<dbReference type="Pfam" id="PF25553">
    <property type="entry name" value="BTB-POZ_ANK-like"/>
    <property type="match status" value="1"/>
</dbReference>
<sequence length="553" mass="61503">MSKKASVLSKKRQGLLHHRTSWCCSFTNPPKSPENLSSFQQSKLIHQKFGGGGGGAAAAAGGGVAKNSSLGKRMDPRRILSPGRVSPINSDNTLTEENDVRVETVETCSVIGSPLPEKSPERVVEEDEEVVVGVVSNEKYDVRLNLKGRDGSSLVLELDSKVLSENSSVFANLIADCHKNSGGVANLCRIEVHEVDNLRVYHQTIELMFADDIMKSFVQMGVSKSIDALEVAAGIMFTRGVLSCLKYLEAVPWSEDEEEKLKSLFTRYTFDKKTTEDVLGRLYPGEESTNSQPYIAVQLINSVTGCTNFSSSRRELKSLVKGLLSKSSVYVKDLTALKKEDLYQICQSCLNSLVEVFKEAADSVVHEEGGSSSKAGTSTQPFIERISVQVDNIKWLFEILGEQQMAEEFVNLWAEQEALLAMHKIVSPMVRYEVSRISASVFIALGKGMLLCPSESRCGVFQSWFRPMLSDYGWLQRCKKGLDVKVLEESMGQALLMLPMKHQHVFFMEWFESYSKHGAECPTLSSAFQIWWRRSFLRGSKSSHTIELEAPES</sequence>
<comment type="pathway">
    <text evidence="2">Protein modification; protein ubiquitination.</text>
</comment>
<feature type="region of interest" description="Disordered" evidence="4">
    <location>
        <begin position="63"/>
        <end position="92"/>
    </location>
</feature>
<keyword evidence="7" id="KW-1185">Reference proteome</keyword>
<dbReference type="EMBL" id="CM010715">
    <property type="protein sequence ID" value="RZC44207.1"/>
    <property type="molecule type" value="Genomic_DNA"/>
</dbReference>